<dbReference type="FunFam" id="1.10.275.10:FF:000001">
    <property type="entry name" value="Fumarate hydratase, mitochondrial"/>
    <property type="match status" value="1"/>
</dbReference>
<dbReference type="InterPro" id="IPR008948">
    <property type="entry name" value="L-Aspartase-like"/>
</dbReference>
<dbReference type="PRINTS" id="PR00149">
    <property type="entry name" value="FUMRATELYASE"/>
</dbReference>
<dbReference type="GO" id="GO:0006108">
    <property type="term" value="P:malate metabolic process"/>
    <property type="evidence" value="ECO:0007669"/>
    <property type="project" value="TreeGrafter"/>
</dbReference>
<comment type="miscellaneous">
    <text evidence="4">There are 2 substrate-binding sites: the catalytic A site, and the non-catalytic B site that may play a role in the transfer of substrate or product between the active site and the solvent. Alternatively, the B site may bind allosteric effectors.</text>
</comment>
<comment type="function">
    <text evidence="4">Involved in the TCA cycle. Catalyzes the stereospecific interconversion of fumarate to L-malate.</text>
</comment>
<feature type="site" description="Important for catalytic activity" evidence="4">
    <location>
        <position position="332"/>
    </location>
</feature>
<feature type="binding site" evidence="4">
    <location>
        <begin position="139"/>
        <end position="141"/>
    </location>
    <ligand>
        <name>substrate</name>
    </ligand>
</feature>
<dbReference type="Pfam" id="PF10415">
    <property type="entry name" value="FumaraseC_C"/>
    <property type="match status" value="1"/>
</dbReference>
<organism evidence="7 8">
    <name type="scientific">Sphingobium boeckii</name>
    <dbReference type="NCBI Taxonomy" id="1082345"/>
    <lineage>
        <taxon>Bacteria</taxon>
        <taxon>Pseudomonadati</taxon>
        <taxon>Pseudomonadota</taxon>
        <taxon>Alphaproteobacteria</taxon>
        <taxon>Sphingomonadales</taxon>
        <taxon>Sphingomonadaceae</taxon>
        <taxon>Sphingobium</taxon>
    </lineage>
</organism>
<evidence type="ECO:0000313" key="7">
    <source>
        <dbReference type="EMBL" id="MBB5684159.1"/>
    </source>
</evidence>
<evidence type="ECO:0000256" key="4">
    <source>
        <dbReference type="HAMAP-Rule" id="MF_00743"/>
    </source>
</evidence>
<dbReference type="GO" id="GO:0006099">
    <property type="term" value="P:tricarboxylic acid cycle"/>
    <property type="evidence" value="ECO:0007669"/>
    <property type="project" value="UniProtKB-UniRule"/>
</dbReference>
<evidence type="ECO:0000259" key="5">
    <source>
        <dbReference type="Pfam" id="PF00206"/>
    </source>
</evidence>
<dbReference type="Pfam" id="PF00206">
    <property type="entry name" value="Lyase_1"/>
    <property type="match status" value="1"/>
</dbReference>
<dbReference type="InterPro" id="IPR018951">
    <property type="entry name" value="Fumarase_C_C"/>
</dbReference>
<feature type="binding site" evidence="4">
    <location>
        <position position="187"/>
    </location>
    <ligand>
        <name>substrate</name>
    </ligand>
</feature>
<dbReference type="GO" id="GO:0004333">
    <property type="term" value="F:fumarate hydratase activity"/>
    <property type="evidence" value="ECO:0007669"/>
    <property type="project" value="UniProtKB-UniRule"/>
</dbReference>
<sequence length="463" mass="49154">MTHTRTETDSIGPIDVASDVYWGAQTQRSIENFPFAAQERMPIGIVHALALVKQAAARVNRKHGLAPEIADAIESAAAEIVSGALDDQFPLVIWQTGSGTQSNMNVNEVIAGRANEMLAGTRGGKAPVHPNDHVNMSQSSNDSFPTALHIAAARAATDQLFPALERLRSALEAKSQAWEDIVKIGRTHLQDATPLTLGQEFSGYAHQLYRSRNRIDPAVMHGMMQLAQGGTAVGTGLNAPAGFGEDFAAEIASLTGLPFVTAENKFEALASNDPLVHLSGTLNTLAVALTKIANDIRLLGSGPRSGIGELILPANEPGSSIMPGKVNPTQCEMLTMVAAQVIGNHQAVTIGGMQGHLELNVFKPLIGANVLRSIDLLSVGMESFAERTVDGMEPDRARIADLVSRSLMLVTALAPEIGYDNAAKIAKHAHEQGLTLKQAGLALGLVDSETFDRIVRPETMLGR</sequence>
<dbReference type="SUPFAM" id="SSF48557">
    <property type="entry name" value="L-aspartase-like"/>
    <property type="match status" value="1"/>
</dbReference>
<dbReference type="AlphaFoldDB" id="A0A7W9AEV1"/>
<keyword evidence="4" id="KW-0963">Cytoplasm</keyword>
<dbReference type="GO" id="GO:0006106">
    <property type="term" value="P:fumarate metabolic process"/>
    <property type="evidence" value="ECO:0007669"/>
    <property type="project" value="InterPro"/>
</dbReference>
<gene>
    <name evidence="4" type="primary">fumC</name>
    <name evidence="7" type="ORF">FHS49_000150</name>
</gene>
<dbReference type="HAMAP" id="MF_00743">
    <property type="entry name" value="FumaraseC"/>
    <property type="match status" value="1"/>
</dbReference>
<feature type="active site" evidence="4">
    <location>
        <position position="319"/>
    </location>
</feature>
<keyword evidence="8" id="KW-1185">Reference proteome</keyword>
<dbReference type="PANTHER" id="PTHR11444:SF1">
    <property type="entry name" value="FUMARATE HYDRATASE, MITOCHONDRIAL"/>
    <property type="match status" value="1"/>
</dbReference>
<feature type="binding site" evidence="4">
    <location>
        <begin position="325"/>
        <end position="327"/>
    </location>
    <ligand>
        <name>substrate</name>
    </ligand>
</feature>
<dbReference type="CDD" id="cd01362">
    <property type="entry name" value="Fumarase_classII"/>
    <property type="match status" value="1"/>
</dbReference>
<dbReference type="InterPro" id="IPR022761">
    <property type="entry name" value="Fumarate_lyase_N"/>
</dbReference>
<evidence type="ECO:0000256" key="1">
    <source>
        <dbReference type="ARBA" id="ARBA00009084"/>
    </source>
</evidence>
<name>A0A7W9AEV1_9SPHN</name>
<dbReference type="UniPathway" id="UPA00223">
    <property type="reaction ID" value="UER01007"/>
</dbReference>
<dbReference type="InterPro" id="IPR000362">
    <property type="entry name" value="Fumarate_lyase_fam"/>
</dbReference>
<evidence type="ECO:0000256" key="2">
    <source>
        <dbReference type="ARBA" id="ARBA00022532"/>
    </source>
</evidence>
<dbReference type="Gene3D" id="1.20.200.10">
    <property type="entry name" value="Fumarase/aspartase (Central domain)"/>
    <property type="match status" value="1"/>
</dbReference>
<reference evidence="7 8" key="1">
    <citation type="submission" date="2020-08" db="EMBL/GenBank/DDBJ databases">
        <title>Genomic Encyclopedia of Type Strains, Phase IV (KMG-IV): sequencing the most valuable type-strain genomes for metagenomic binning, comparative biology and taxonomic classification.</title>
        <authorList>
            <person name="Goeker M."/>
        </authorList>
    </citation>
    <scope>NUCLEOTIDE SEQUENCE [LARGE SCALE GENOMIC DNA]</scope>
    <source>
        <strain evidence="7 8">DSM 25079</strain>
    </source>
</reference>
<comment type="catalytic activity">
    <reaction evidence="4">
        <text>(S)-malate = fumarate + H2O</text>
        <dbReference type="Rhea" id="RHEA:12460"/>
        <dbReference type="ChEBI" id="CHEBI:15377"/>
        <dbReference type="ChEBI" id="CHEBI:15589"/>
        <dbReference type="ChEBI" id="CHEBI:29806"/>
        <dbReference type="EC" id="4.2.1.2"/>
    </reaction>
</comment>
<protein>
    <recommendedName>
        <fullName evidence="4">Fumarate hydratase class II</fullName>
        <shortName evidence="4">Fumarase C</shortName>
        <ecNumber evidence="4">4.2.1.2</ecNumber>
    </recommendedName>
    <alternativeName>
        <fullName evidence="4">Aerobic fumarase</fullName>
    </alternativeName>
    <alternativeName>
        <fullName evidence="4">Iron-independent fumarase</fullName>
    </alternativeName>
</protein>
<dbReference type="InterPro" id="IPR024083">
    <property type="entry name" value="Fumarase/histidase_N"/>
</dbReference>
<keyword evidence="3 4" id="KW-0456">Lyase</keyword>
<dbReference type="PROSITE" id="PS00163">
    <property type="entry name" value="FUMARATE_LYASES"/>
    <property type="match status" value="1"/>
</dbReference>
<feature type="domain" description="Fumarase C C-terminal" evidence="6">
    <location>
        <begin position="409"/>
        <end position="461"/>
    </location>
</feature>
<keyword evidence="2 4" id="KW-0816">Tricarboxylic acid cycle</keyword>
<comment type="caution">
    <text evidence="7">The sequence shown here is derived from an EMBL/GenBank/DDBJ whole genome shotgun (WGS) entry which is preliminary data.</text>
</comment>
<feature type="binding site" evidence="4">
    <location>
        <position position="320"/>
    </location>
    <ligand>
        <name>substrate</name>
    </ligand>
</feature>
<proteinExistence type="inferred from homology"/>
<feature type="domain" description="Fumarate lyase N-terminal" evidence="5">
    <location>
        <begin position="12"/>
        <end position="343"/>
    </location>
</feature>
<dbReference type="Gene3D" id="1.10.40.30">
    <property type="entry name" value="Fumarase/aspartase (C-terminal domain)"/>
    <property type="match status" value="1"/>
</dbReference>
<dbReference type="Proteomes" id="UP000549617">
    <property type="component" value="Unassembled WGS sequence"/>
</dbReference>
<evidence type="ECO:0000259" key="6">
    <source>
        <dbReference type="Pfam" id="PF10415"/>
    </source>
</evidence>
<dbReference type="GO" id="GO:0005737">
    <property type="term" value="C:cytoplasm"/>
    <property type="evidence" value="ECO:0007669"/>
    <property type="project" value="UniProtKB-SubCell"/>
</dbReference>
<accession>A0A7W9AEV1</accession>
<feature type="binding site" description="in site B" evidence="4">
    <location>
        <begin position="129"/>
        <end position="132"/>
    </location>
    <ligand>
        <name>substrate</name>
    </ligand>
</feature>
<dbReference type="EC" id="4.2.1.2" evidence="4"/>
<feature type="active site" description="Proton donor/acceptor" evidence="4">
    <location>
        <position position="188"/>
    </location>
</feature>
<dbReference type="PANTHER" id="PTHR11444">
    <property type="entry name" value="ASPARTATEAMMONIA/ARGININOSUCCINATE/ADENYLOSUCCINATE LYASE"/>
    <property type="match status" value="1"/>
</dbReference>
<dbReference type="EMBL" id="JACIJC010000001">
    <property type="protein sequence ID" value="MBB5684159.1"/>
    <property type="molecule type" value="Genomic_DNA"/>
</dbReference>
<dbReference type="NCBIfam" id="TIGR00979">
    <property type="entry name" value="fumC_II"/>
    <property type="match status" value="1"/>
</dbReference>
<feature type="binding site" evidence="4">
    <location>
        <begin position="98"/>
        <end position="100"/>
    </location>
    <ligand>
        <name>substrate</name>
    </ligand>
</feature>
<dbReference type="PRINTS" id="PR00145">
    <property type="entry name" value="ARGSUCLYASE"/>
</dbReference>
<comment type="pathway">
    <text evidence="4">Carbohydrate metabolism; tricarboxylic acid cycle; (S)-malate from fumarate: step 1/1.</text>
</comment>
<dbReference type="InterPro" id="IPR020557">
    <property type="entry name" value="Fumarate_lyase_CS"/>
</dbReference>
<dbReference type="InterPro" id="IPR005677">
    <property type="entry name" value="Fum_hydII"/>
</dbReference>
<dbReference type="FunFam" id="1.10.40.30:FF:000002">
    <property type="entry name" value="Fumarate hydratase class II"/>
    <property type="match status" value="1"/>
</dbReference>
<dbReference type="FunFam" id="1.20.200.10:FF:000001">
    <property type="entry name" value="Fumarate hydratase, mitochondrial"/>
    <property type="match status" value="1"/>
</dbReference>
<comment type="subcellular location">
    <subcellularLocation>
        <location evidence="4">Cytoplasm</location>
    </subcellularLocation>
</comment>
<comment type="similarity">
    <text evidence="1 4">Belongs to the class-II fumarase/aspartase family. Fumarase subfamily.</text>
</comment>
<dbReference type="RefSeq" id="WP_184014412.1">
    <property type="nucleotide sequence ID" value="NZ_JACIJC010000001.1"/>
</dbReference>
<evidence type="ECO:0000256" key="3">
    <source>
        <dbReference type="ARBA" id="ARBA00023239"/>
    </source>
</evidence>
<dbReference type="Gene3D" id="1.10.275.10">
    <property type="entry name" value="Fumarase/aspartase (N-terminal domain)"/>
    <property type="match status" value="1"/>
</dbReference>
<comment type="subunit">
    <text evidence="4">Homotetramer.</text>
</comment>
<evidence type="ECO:0000313" key="8">
    <source>
        <dbReference type="Proteomes" id="UP000549617"/>
    </source>
</evidence>